<dbReference type="OrthoDB" id="9532951at2759"/>
<evidence type="ECO:0008006" key="4">
    <source>
        <dbReference type="Google" id="ProtNLM"/>
    </source>
</evidence>
<evidence type="ECO:0000313" key="3">
    <source>
        <dbReference type="Proteomes" id="UP000694621"/>
    </source>
</evidence>
<dbReference type="Ensembl" id="ENSAMXT00005021467.1">
    <property type="protein sequence ID" value="ENSAMXP00005019415.1"/>
    <property type="gene ID" value="ENSAMXG00005010079.1"/>
</dbReference>
<protein>
    <recommendedName>
        <fullName evidence="4">Secreted protein</fullName>
    </recommendedName>
</protein>
<name>A0A8B9HZE4_ASTMX</name>
<evidence type="ECO:0000256" key="1">
    <source>
        <dbReference type="SAM" id="SignalP"/>
    </source>
</evidence>
<sequence>MSLTSSCRAPLRRSPSRSHLLLLLLLLLEAEHRQLQPALLVDALRAGAAVHAQLQVLCLVERHSQFLGHAHGQRQVAAQLPHHHSHADVRCVHLYVTAGRFLQHQQTAHLAGAADYRTVHEGCWKIIRHRLVHLLIRALLIRLEYYCDLQEEHRDRRKKKGNKNCNKNTYPFKVKRVPHRFLS</sequence>
<feature type="signal peptide" evidence="1">
    <location>
        <begin position="1"/>
        <end position="30"/>
    </location>
</feature>
<keyword evidence="1" id="KW-0732">Signal</keyword>
<feature type="chain" id="PRO_5034115421" description="Secreted protein" evidence="1">
    <location>
        <begin position="31"/>
        <end position="183"/>
    </location>
</feature>
<evidence type="ECO:0000313" key="2">
    <source>
        <dbReference type="Ensembl" id="ENSAMXP00005019415.1"/>
    </source>
</evidence>
<accession>A0A8B9HZE4</accession>
<organism evidence="2 3">
    <name type="scientific">Astyanax mexicanus</name>
    <name type="common">Blind cave fish</name>
    <name type="synonym">Astyanax fasciatus mexicanus</name>
    <dbReference type="NCBI Taxonomy" id="7994"/>
    <lineage>
        <taxon>Eukaryota</taxon>
        <taxon>Metazoa</taxon>
        <taxon>Chordata</taxon>
        <taxon>Craniata</taxon>
        <taxon>Vertebrata</taxon>
        <taxon>Euteleostomi</taxon>
        <taxon>Actinopterygii</taxon>
        <taxon>Neopterygii</taxon>
        <taxon>Teleostei</taxon>
        <taxon>Ostariophysi</taxon>
        <taxon>Characiformes</taxon>
        <taxon>Characoidei</taxon>
        <taxon>Acestrorhamphidae</taxon>
        <taxon>Acestrorhamphinae</taxon>
        <taxon>Astyanax</taxon>
    </lineage>
</organism>
<reference evidence="2" key="1">
    <citation type="submission" date="2025-08" db="UniProtKB">
        <authorList>
            <consortium name="Ensembl"/>
        </authorList>
    </citation>
    <scope>IDENTIFICATION</scope>
</reference>
<proteinExistence type="predicted"/>
<dbReference type="Proteomes" id="UP000694621">
    <property type="component" value="Unplaced"/>
</dbReference>
<dbReference type="AlphaFoldDB" id="A0A8B9HZE4"/>